<name>A0A550CHY2_9AGAR</name>
<gene>
    <name evidence="3" type="ORF">BD626DRAFT_251424</name>
</gene>
<evidence type="ECO:0000259" key="2">
    <source>
        <dbReference type="SMART" id="SM00829"/>
    </source>
</evidence>
<dbReference type="InterPro" id="IPR020843">
    <property type="entry name" value="ER"/>
</dbReference>
<keyword evidence="1" id="KW-0560">Oxidoreductase</keyword>
<dbReference type="AlphaFoldDB" id="A0A550CHY2"/>
<dbReference type="OrthoDB" id="809632at2759"/>
<feature type="domain" description="Enoyl reductase (ER)" evidence="2">
    <location>
        <begin position="24"/>
        <end position="337"/>
    </location>
</feature>
<accession>A0A550CHY2</accession>
<dbReference type="InterPro" id="IPR011032">
    <property type="entry name" value="GroES-like_sf"/>
</dbReference>
<dbReference type="InterPro" id="IPR036291">
    <property type="entry name" value="NAD(P)-bd_dom_sf"/>
</dbReference>
<dbReference type="PANTHER" id="PTHR43205:SF7">
    <property type="entry name" value="PROSTAGLANDIN REDUCTASE 1"/>
    <property type="match status" value="1"/>
</dbReference>
<proteinExistence type="predicted"/>
<evidence type="ECO:0000313" key="3">
    <source>
        <dbReference type="EMBL" id="TRM64364.1"/>
    </source>
</evidence>
<evidence type="ECO:0000313" key="4">
    <source>
        <dbReference type="Proteomes" id="UP000320762"/>
    </source>
</evidence>
<dbReference type="PANTHER" id="PTHR43205">
    <property type="entry name" value="PROSTAGLANDIN REDUCTASE"/>
    <property type="match status" value="1"/>
</dbReference>
<dbReference type="Proteomes" id="UP000320762">
    <property type="component" value="Unassembled WGS sequence"/>
</dbReference>
<dbReference type="SUPFAM" id="SSF51735">
    <property type="entry name" value="NAD(P)-binding Rossmann-fold domains"/>
    <property type="match status" value="1"/>
</dbReference>
<dbReference type="CDD" id="cd05288">
    <property type="entry name" value="PGDH"/>
    <property type="match status" value="1"/>
</dbReference>
<dbReference type="Pfam" id="PF16884">
    <property type="entry name" value="ADH_N_2"/>
    <property type="match status" value="1"/>
</dbReference>
<reference evidence="3 4" key="1">
    <citation type="journal article" date="2019" name="New Phytol.">
        <title>Comparative genomics reveals unique wood-decay strategies and fruiting body development in the Schizophyllaceae.</title>
        <authorList>
            <person name="Almasi E."/>
            <person name="Sahu N."/>
            <person name="Krizsan K."/>
            <person name="Balint B."/>
            <person name="Kovacs G.M."/>
            <person name="Kiss B."/>
            <person name="Cseklye J."/>
            <person name="Drula E."/>
            <person name="Henrissat B."/>
            <person name="Nagy I."/>
            <person name="Chovatia M."/>
            <person name="Adam C."/>
            <person name="LaButti K."/>
            <person name="Lipzen A."/>
            <person name="Riley R."/>
            <person name="Grigoriev I.V."/>
            <person name="Nagy L.G."/>
        </authorList>
    </citation>
    <scope>NUCLEOTIDE SEQUENCE [LARGE SCALE GENOMIC DNA]</scope>
    <source>
        <strain evidence="3 4">NL-1724</strain>
    </source>
</reference>
<protein>
    <recommendedName>
        <fullName evidence="2">Enoyl reductase (ER) domain-containing protein</fullName>
    </recommendedName>
</protein>
<keyword evidence="4" id="KW-1185">Reference proteome</keyword>
<dbReference type="InterPro" id="IPR013149">
    <property type="entry name" value="ADH-like_C"/>
</dbReference>
<dbReference type="SUPFAM" id="SSF50129">
    <property type="entry name" value="GroES-like"/>
    <property type="match status" value="1"/>
</dbReference>
<dbReference type="GO" id="GO:0016628">
    <property type="term" value="F:oxidoreductase activity, acting on the CH-CH group of donors, NAD or NADP as acceptor"/>
    <property type="evidence" value="ECO:0007669"/>
    <property type="project" value="InterPro"/>
</dbReference>
<dbReference type="Gene3D" id="3.90.180.10">
    <property type="entry name" value="Medium-chain alcohol dehydrogenases, catalytic domain"/>
    <property type="match status" value="1"/>
</dbReference>
<comment type="caution">
    <text evidence="3">The sequence shown here is derived from an EMBL/GenBank/DDBJ whole genome shotgun (WGS) entry which is preliminary data.</text>
</comment>
<dbReference type="InterPro" id="IPR041694">
    <property type="entry name" value="ADH_N_2"/>
</dbReference>
<sequence length="342" mass="36879">MPSTTTNGKVIFNEKISSGYPVPGKTVVYDESEQLDLSSVPLDGGFLVKTIVLSVDPYMRGLMSESPDVTGFALGSPTASYGIGRVLRSESPQLKTGDHVYGFLSHEQYSVHPSSSSLRKIEKSPELSWSTYLGAAGMPGLTAYSAWKEYALSTGKGLVAFVTAASGPVGSMVVQLAKADGYKVIASAGSDDKVEFTKKCGADVAFNYKTTSTADVLKEHGPIDLYWDNVGGQILETALAHANMCARFIECGMISSYNGESYGPKNLQLLYTKHITMYGFTVVNLEDKYRDDFLRTIPPKLVSGELQHMEYLLHGLDKVGEGILAVQKGVNRGKAVVVVAEE</sequence>
<dbReference type="InterPro" id="IPR045010">
    <property type="entry name" value="MDR_fam"/>
</dbReference>
<dbReference type="EMBL" id="VDMD01000007">
    <property type="protein sequence ID" value="TRM64364.1"/>
    <property type="molecule type" value="Genomic_DNA"/>
</dbReference>
<organism evidence="3 4">
    <name type="scientific">Schizophyllum amplum</name>
    <dbReference type="NCBI Taxonomy" id="97359"/>
    <lineage>
        <taxon>Eukaryota</taxon>
        <taxon>Fungi</taxon>
        <taxon>Dikarya</taxon>
        <taxon>Basidiomycota</taxon>
        <taxon>Agaricomycotina</taxon>
        <taxon>Agaricomycetes</taxon>
        <taxon>Agaricomycetidae</taxon>
        <taxon>Agaricales</taxon>
        <taxon>Schizophyllaceae</taxon>
        <taxon>Schizophyllum</taxon>
    </lineage>
</organism>
<dbReference type="SMART" id="SM00829">
    <property type="entry name" value="PKS_ER"/>
    <property type="match status" value="1"/>
</dbReference>
<evidence type="ECO:0000256" key="1">
    <source>
        <dbReference type="ARBA" id="ARBA00023002"/>
    </source>
</evidence>
<dbReference type="Gene3D" id="3.40.50.720">
    <property type="entry name" value="NAD(P)-binding Rossmann-like Domain"/>
    <property type="match status" value="1"/>
</dbReference>
<dbReference type="Pfam" id="PF00107">
    <property type="entry name" value="ADH_zinc_N"/>
    <property type="match status" value="1"/>
</dbReference>